<name>Q215F0_RHOPB</name>
<accession>Q215F0</accession>
<evidence type="ECO:0000256" key="2">
    <source>
        <dbReference type="ARBA" id="ARBA00022722"/>
    </source>
</evidence>
<protein>
    <recommendedName>
        <fullName evidence="6">Ribonuclease VapC</fullName>
        <shortName evidence="6">RNase VapC</shortName>
        <ecNumber evidence="6">3.1.-.-</ecNumber>
    </recommendedName>
    <alternativeName>
        <fullName evidence="6">Toxin VapC</fullName>
    </alternativeName>
</protein>
<feature type="binding site" evidence="6">
    <location>
        <position position="4"/>
    </location>
    <ligand>
        <name>Mg(2+)</name>
        <dbReference type="ChEBI" id="CHEBI:18420"/>
    </ligand>
</feature>
<dbReference type="PANTHER" id="PTHR42740:SF1">
    <property type="entry name" value="RIBONUCLEASE VAPC3"/>
    <property type="match status" value="1"/>
</dbReference>
<comment type="similarity">
    <text evidence="6">Belongs to the PINc/VapC protein family.</text>
</comment>
<dbReference type="EC" id="3.1.-.-" evidence="6"/>
<proteinExistence type="inferred from homology"/>
<evidence type="ECO:0000313" key="8">
    <source>
        <dbReference type="EMBL" id="ABD87986.1"/>
    </source>
</evidence>
<evidence type="ECO:0000259" key="7">
    <source>
        <dbReference type="Pfam" id="PF01850"/>
    </source>
</evidence>
<dbReference type="Gene3D" id="3.40.50.1010">
    <property type="entry name" value="5'-nuclease"/>
    <property type="match status" value="1"/>
</dbReference>
<feature type="domain" description="PIN" evidence="7">
    <location>
        <begin position="1"/>
        <end position="120"/>
    </location>
</feature>
<dbReference type="GO" id="GO:0000287">
    <property type="term" value="F:magnesium ion binding"/>
    <property type="evidence" value="ECO:0007669"/>
    <property type="project" value="UniProtKB-UniRule"/>
</dbReference>
<dbReference type="InterPro" id="IPR002716">
    <property type="entry name" value="PIN_dom"/>
</dbReference>
<dbReference type="HOGENOM" id="CLU_118482_1_0_5"/>
<dbReference type="OrthoDB" id="9811788at2"/>
<gene>
    <name evidence="6" type="primary">vapC</name>
    <name evidence="8" type="ordered locus">RPC_2435</name>
</gene>
<dbReference type="InterPro" id="IPR022907">
    <property type="entry name" value="VapC_family"/>
</dbReference>
<comment type="cofactor">
    <cofactor evidence="6">
        <name>Mg(2+)</name>
        <dbReference type="ChEBI" id="CHEBI:18420"/>
    </cofactor>
</comment>
<dbReference type="PANTHER" id="PTHR42740">
    <property type="entry name" value="RIBONUCLEASE VAPC3"/>
    <property type="match status" value="1"/>
</dbReference>
<evidence type="ECO:0000256" key="6">
    <source>
        <dbReference type="HAMAP-Rule" id="MF_00265"/>
    </source>
</evidence>
<dbReference type="GO" id="GO:0016787">
    <property type="term" value="F:hydrolase activity"/>
    <property type="evidence" value="ECO:0007669"/>
    <property type="project" value="UniProtKB-KW"/>
</dbReference>
<evidence type="ECO:0000256" key="1">
    <source>
        <dbReference type="ARBA" id="ARBA00022649"/>
    </source>
</evidence>
<evidence type="ECO:0000256" key="3">
    <source>
        <dbReference type="ARBA" id="ARBA00022723"/>
    </source>
</evidence>
<dbReference type="RefSeq" id="WP_011472883.1">
    <property type="nucleotide sequence ID" value="NC_007925.1"/>
</dbReference>
<dbReference type="STRING" id="316056.RPC_2435"/>
<dbReference type="GO" id="GO:0090729">
    <property type="term" value="F:toxin activity"/>
    <property type="evidence" value="ECO:0007669"/>
    <property type="project" value="UniProtKB-KW"/>
</dbReference>
<comment type="function">
    <text evidence="6">Toxic component of a toxin-antitoxin (TA) system. An RNase.</text>
</comment>
<keyword evidence="5 6" id="KW-0460">Magnesium</keyword>
<organism evidence="8">
    <name type="scientific">Rhodopseudomonas palustris (strain BisB18)</name>
    <dbReference type="NCBI Taxonomy" id="316056"/>
    <lineage>
        <taxon>Bacteria</taxon>
        <taxon>Pseudomonadati</taxon>
        <taxon>Pseudomonadota</taxon>
        <taxon>Alphaproteobacteria</taxon>
        <taxon>Hyphomicrobiales</taxon>
        <taxon>Nitrobacteraceae</taxon>
        <taxon>Rhodopseudomonas</taxon>
    </lineage>
</organism>
<dbReference type="AlphaFoldDB" id="Q215F0"/>
<evidence type="ECO:0000256" key="4">
    <source>
        <dbReference type="ARBA" id="ARBA00022801"/>
    </source>
</evidence>
<keyword evidence="4 6" id="KW-0378">Hydrolase</keyword>
<dbReference type="CDD" id="cd18760">
    <property type="entry name" value="PIN_MtVapC3-like"/>
    <property type="match status" value="1"/>
</dbReference>
<dbReference type="SUPFAM" id="SSF88723">
    <property type="entry name" value="PIN domain-like"/>
    <property type="match status" value="1"/>
</dbReference>
<dbReference type="HAMAP" id="MF_00265">
    <property type="entry name" value="VapC_Nob1"/>
    <property type="match status" value="1"/>
</dbReference>
<dbReference type="Pfam" id="PF01850">
    <property type="entry name" value="PIN"/>
    <property type="match status" value="1"/>
</dbReference>
<keyword evidence="6" id="KW-0800">Toxin</keyword>
<keyword evidence="2 6" id="KW-0540">Nuclease</keyword>
<dbReference type="EMBL" id="CP000301">
    <property type="protein sequence ID" value="ABD87986.1"/>
    <property type="molecule type" value="Genomic_DNA"/>
</dbReference>
<feature type="binding site" evidence="6">
    <location>
        <position position="95"/>
    </location>
    <ligand>
        <name>Mg(2+)</name>
        <dbReference type="ChEBI" id="CHEBI:18420"/>
    </ligand>
</feature>
<evidence type="ECO:0000256" key="5">
    <source>
        <dbReference type="ARBA" id="ARBA00022842"/>
    </source>
</evidence>
<dbReference type="InterPro" id="IPR029060">
    <property type="entry name" value="PIN-like_dom_sf"/>
</dbReference>
<sequence length="132" mass="14788">MVVDSSVWIDFLNGRKAAHVERLRAALGVEEVILGDLMLCEVLQGLSSERDASRVEALLRRFEIAPMAGDAIAVSAARNFRALRRRGITIRKTIDLLIGTWCIENRMILLHNDSDFRPMARYLGLLEAPMPA</sequence>
<keyword evidence="3 6" id="KW-0479">Metal-binding</keyword>
<keyword evidence="1 6" id="KW-1277">Toxin-antitoxin system</keyword>
<dbReference type="eggNOG" id="COG1487">
    <property type="taxonomic scope" value="Bacteria"/>
</dbReference>
<reference evidence="8" key="1">
    <citation type="submission" date="2006-03" db="EMBL/GenBank/DDBJ databases">
        <title>Complete sequence of Rhodopseudomonas palustris BisB18.</title>
        <authorList>
            <consortium name="US DOE Joint Genome Institute"/>
            <person name="Copeland A."/>
            <person name="Lucas S."/>
            <person name="Lapidus A."/>
            <person name="Barry K."/>
            <person name="Detter J.C."/>
            <person name="Glavina del Rio T."/>
            <person name="Hammon N."/>
            <person name="Israni S."/>
            <person name="Dalin E."/>
            <person name="Tice H."/>
            <person name="Pitluck S."/>
            <person name="Chain P."/>
            <person name="Malfatti S."/>
            <person name="Shin M."/>
            <person name="Vergez L."/>
            <person name="Schmutz J."/>
            <person name="Larimer F."/>
            <person name="Land M."/>
            <person name="Hauser L."/>
            <person name="Pelletier D.A."/>
            <person name="Kyrpides N."/>
            <person name="Anderson I."/>
            <person name="Oda Y."/>
            <person name="Harwood C.S."/>
            <person name="Richardson P."/>
        </authorList>
    </citation>
    <scope>NUCLEOTIDE SEQUENCE [LARGE SCALE GENOMIC DNA]</scope>
    <source>
        <strain evidence="8">BisB18</strain>
    </source>
</reference>
<dbReference type="InterPro" id="IPR051749">
    <property type="entry name" value="PINc/VapC_TA_RNase"/>
</dbReference>
<dbReference type="GO" id="GO:0004540">
    <property type="term" value="F:RNA nuclease activity"/>
    <property type="evidence" value="ECO:0007669"/>
    <property type="project" value="InterPro"/>
</dbReference>
<dbReference type="KEGG" id="rpc:RPC_2435"/>